<evidence type="ECO:0000313" key="2">
    <source>
        <dbReference type="Proteomes" id="UP000681720"/>
    </source>
</evidence>
<accession>A0A8S3K8C1</accession>
<dbReference type="Proteomes" id="UP000681720">
    <property type="component" value="Unassembled WGS sequence"/>
</dbReference>
<feature type="non-terminal residue" evidence="1">
    <location>
        <position position="1"/>
    </location>
</feature>
<dbReference type="SUPFAM" id="SSF52413">
    <property type="entry name" value="UDP-glucose/GDP-mannose dehydrogenase C-terminal domain"/>
    <property type="match status" value="1"/>
</dbReference>
<proteinExistence type="predicted"/>
<sequence length="51" mass="5828">ESSSIYVCRYLIDEGAALHIYDPKVTSERIFLDLSEQTGTNETDCKTDFRP</sequence>
<dbReference type="AlphaFoldDB" id="A0A8S3K8C1"/>
<reference evidence="1" key="1">
    <citation type="submission" date="2021-02" db="EMBL/GenBank/DDBJ databases">
        <authorList>
            <person name="Nowell W R."/>
        </authorList>
    </citation>
    <scope>NUCLEOTIDE SEQUENCE</scope>
</reference>
<dbReference type="EMBL" id="CAJOBJ010376903">
    <property type="protein sequence ID" value="CAF5225882.1"/>
    <property type="molecule type" value="Genomic_DNA"/>
</dbReference>
<evidence type="ECO:0000313" key="1">
    <source>
        <dbReference type="EMBL" id="CAF5225882.1"/>
    </source>
</evidence>
<organism evidence="1 2">
    <name type="scientific">Rotaria magnacalcarata</name>
    <dbReference type="NCBI Taxonomy" id="392030"/>
    <lineage>
        <taxon>Eukaryota</taxon>
        <taxon>Metazoa</taxon>
        <taxon>Spiralia</taxon>
        <taxon>Gnathifera</taxon>
        <taxon>Rotifera</taxon>
        <taxon>Eurotatoria</taxon>
        <taxon>Bdelloidea</taxon>
        <taxon>Philodinida</taxon>
        <taxon>Philodinidae</taxon>
        <taxon>Rotaria</taxon>
    </lineage>
</organism>
<protein>
    <submittedName>
        <fullName evidence="1">Uncharacterized protein</fullName>
    </submittedName>
</protein>
<dbReference type="Gene3D" id="3.40.50.720">
    <property type="entry name" value="NAD(P)-binding Rossmann-like Domain"/>
    <property type="match status" value="1"/>
</dbReference>
<comment type="caution">
    <text evidence="1">The sequence shown here is derived from an EMBL/GenBank/DDBJ whole genome shotgun (WGS) entry which is preliminary data.</text>
</comment>
<name>A0A8S3K8C1_9BILA</name>
<gene>
    <name evidence="1" type="ORF">GIL414_LOCUS86828</name>
</gene>
<dbReference type="InterPro" id="IPR036220">
    <property type="entry name" value="UDP-Glc/GDP-Man_DH_C_sf"/>
</dbReference>